<feature type="domain" description="DHFR" evidence="10">
    <location>
        <begin position="3"/>
        <end position="161"/>
    </location>
</feature>
<keyword evidence="5 8" id="KW-0521">NADP</keyword>
<evidence type="ECO:0000256" key="7">
    <source>
        <dbReference type="ARBA" id="ARBA00025067"/>
    </source>
</evidence>
<dbReference type="GO" id="GO:0006730">
    <property type="term" value="P:one-carbon metabolic process"/>
    <property type="evidence" value="ECO:0007669"/>
    <property type="project" value="UniProtKB-KW"/>
</dbReference>
<gene>
    <name evidence="11" type="ORF">JQU52_09730</name>
</gene>
<keyword evidence="6 8" id="KW-0560">Oxidoreductase</keyword>
<evidence type="ECO:0000256" key="6">
    <source>
        <dbReference type="ARBA" id="ARBA00023002"/>
    </source>
</evidence>
<dbReference type="SUPFAM" id="SSF53597">
    <property type="entry name" value="Dihydrofolate reductase-like"/>
    <property type="match status" value="1"/>
</dbReference>
<keyword evidence="12" id="KW-1185">Reference proteome</keyword>
<dbReference type="RefSeq" id="WP_230338292.1">
    <property type="nucleotide sequence ID" value="NZ_CP069798.1"/>
</dbReference>
<dbReference type="PIRSF" id="PIRSF000194">
    <property type="entry name" value="DHFR"/>
    <property type="match status" value="1"/>
</dbReference>
<dbReference type="GO" id="GO:0070401">
    <property type="term" value="F:NADP+ binding"/>
    <property type="evidence" value="ECO:0007669"/>
    <property type="project" value="UniProtKB-ARBA"/>
</dbReference>
<comment type="catalytic activity">
    <reaction evidence="8">
        <text>(6S)-5,6,7,8-tetrahydrofolate + NADP(+) = 7,8-dihydrofolate + NADPH + H(+)</text>
        <dbReference type="Rhea" id="RHEA:15009"/>
        <dbReference type="ChEBI" id="CHEBI:15378"/>
        <dbReference type="ChEBI" id="CHEBI:57451"/>
        <dbReference type="ChEBI" id="CHEBI:57453"/>
        <dbReference type="ChEBI" id="CHEBI:57783"/>
        <dbReference type="ChEBI" id="CHEBI:58349"/>
        <dbReference type="EC" id="1.5.1.3"/>
    </reaction>
</comment>
<evidence type="ECO:0000256" key="8">
    <source>
        <dbReference type="PIRNR" id="PIRNR000194"/>
    </source>
</evidence>
<comment type="pathway">
    <text evidence="1 8">Cofactor biosynthesis; tetrahydrofolate biosynthesis; 5,6,7,8-tetrahydrofolate from 7,8-dihydrofolate: step 1/1.</text>
</comment>
<keyword evidence="4 8" id="KW-0554">One-carbon metabolism</keyword>
<evidence type="ECO:0000313" key="11">
    <source>
        <dbReference type="EMBL" id="QRQ81008.1"/>
    </source>
</evidence>
<dbReference type="PANTHER" id="PTHR48069">
    <property type="entry name" value="DIHYDROFOLATE REDUCTASE"/>
    <property type="match status" value="1"/>
</dbReference>
<evidence type="ECO:0000313" key="12">
    <source>
        <dbReference type="Proteomes" id="UP000653156"/>
    </source>
</evidence>
<evidence type="ECO:0000259" key="10">
    <source>
        <dbReference type="PROSITE" id="PS51330"/>
    </source>
</evidence>
<dbReference type="GO" id="GO:0004146">
    <property type="term" value="F:dihydrofolate reductase activity"/>
    <property type="evidence" value="ECO:0007669"/>
    <property type="project" value="UniProtKB-EC"/>
</dbReference>
<dbReference type="PROSITE" id="PS00075">
    <property type="entry name" value="DHFR_1"/>
    <property type="match status" value="1"/>
</dbReference>
<proteinExistence type="inferred from homology"/>
<dbReference type="GO" id="GO:0046452">
    <property type="term" value="P:dihydrofolate metabolic process"/>
    <property type="evidence" value="ECO:0007669"/>
    <property type="project" value="TreeGrafter"/>
</dbReference>
<dbReference type="UniPathway" id="UPA00077">
    <property type="reaction ID" value="UER00158"/>
</dbReference>
<dbReference type="FunFam" id="3.40.430.10:FF:000001">
    <property type="entry name" value="Dihydrofolate reductase"/>
    <property type="match status" value="1"/>
</dbReference>
<evidence type="ECO:0000256" key="4">
    <source>
        <dbReference type="ARBA" id="ARBA00022563"/>
    </source>
</evidence>
<organism evidence="11 12">
    <name type="scientific">Paralysiella testudinis</name>
    <dbReference type="NCBI Taxonomy" id="2809020"/>
    <lineage>
        <taxon>Bacteria</taxon>
        <taxon>Pseudomonadati</taxon>
        <taxon>Pseudomonadota</taxon>
        <taxon>Betaproteobacteria</taxon>
        <taxon>Neisseriales</taxon>
        <taxon>Neisseriaceae</taxon>
        <taxon>Paralysiella</taxon>
    </lineage>
</organism>
<dbReference type="GO" id="GO:0046655">
    <property type="term" value="P:folic acid metabolic process"/>
    <property type="evidence" value="ECO:0007669"/>
    <property type="project" value="TreeGrafter"/>
</dbReference>
<protein>
    <recommendedName>
        <fullName evidence="3 8">Dihydrofolate reductase</fullName>
        <ecNumber evidence="3 8">1.5.1.3</ecNumber>
    </recommendedName>
</protein>
<dbReference type="Proteomes" id="UP000653156">
    <property type="component" value="Chromosome"/>
</dbReference>
<comment type="similarity">
    <text evidence="2 8 9">Belongs to the dihydrofolate reductase family.</text>
</comment>
<dbReference type="EMBL" id="CP069798">
    <property type="protein sequence ID" value="QRQ81008.1"/>
    <property type="molecule type" value="Genomic_DNA"/>
</dbReference>
<evidence type="ECO:0000256" key="5">
    <source>
        <dbReference type="ARBA" id="ARBA00022857"/>
    </source>
</evidence>
<evidence type="ECO:0000256" key="2">
    <source>
        <dbReference type="ARBA" id="ARBA00009539"/>
    </source>
</evidence>
<dbReference type="AlphaFoldDB" id="A0A892ZET7"/>
<evidence type="ECO:0000256" key="9">
    <source>
        <dbReference type="RuleBase" id="RU004474"/>
    </source>
</evidence>
<dbReference type="EC" id="1.5.1.3" evidence="3 8"/>
<dbReference type="Gene3D" id="3.40.430.10">
    <property type="entry name" value="Dihydrofolate Reductase, subunit A"/>
    <property type="match status" value="1"/>
</dbReference>
<comment type="function">
    <text evidence="7 8">Key enzyme in folate metabolism. Catalyzes an essential reaction for de novo glycine and purine synthesis, and for DNA precursor synthesis.</text>
</comment>
<name>A0A892ZET7_9NEIS</name>
<dbReference type="CDD" id="cd00209">
    <property type="entry name" value="DHFR"/>
    <property type="match status" value="1"/>
</dbReference>
<dbReference type="Pfam" id="PF00186">
    <property type="entry name" value="DHFR_1"/>
    <property type="match status" value="1"/>
</dbReference>
<dbReference type="PANTHER" id="PTHR48069:SF3">
    <property type="entry name" value="DIHYDROFOLATE REDUCTASE"/>
    <property type="match status" value="1"/>
</dbReference>
<dbReference type="PROSITE" id="PS51330">
    <property type="entry name" value="DHFR_2"/>
    <property type="match status" value="1"/>
</dbReference>
<dbReference type="InterPro" id="IPR024072">
    <property type="entry name" value="DHFR-like_dom_sf"/>
</dbReference>
<dbReference type="GO" id="GO:0005829">
    <property type="term" value="C:cytosol"/>
    <property type="evidence" value="ECO:0007669"/>
    <property type="project" value="TreeGrafter"/>
</dbReference>
<reference evidence="11" key="1">
    <citation type="submission" date="2021-02" db="EMBL/GenBank/DDBJ databases">
        <title>Neisseriaceae sp. 26B isolated from the cloaca of a Common Toad-headed Turtle (Mesoclemmys nasuta).</title>
        <authorList>
            <person name="Spergser J."/>
            <person name="Busse H.-J."/>
        </authorList>
    </citation>
    <scope>NUCLEOTIDE SEQUENCE</scope>
    <source>
        <strain evidence="11">26B</strain>
    </source>
</reference>
<evidence type="ECO:0000256" key="1">
    <source>
        <dbReference type="ARBA" id="ARBA00004903"/>
    </source>
</evidence>
<dbReference type="KEGG" id="ptes:JQU52_09730"/>
<accession>A0A892ZET7</accession>
<dbReference type="PRINTS" id="PR00070">
    <property type="entry name" value="DHFR"/>
</dbReference>
<dbReference type="InterPro" id="IPR001796">
    <property type="entry name" value="DHFR_dom"/>
</dbReference>
<sequence>MPQITLIAATAANGCIGINNSMPWHIPEDFAFFKQYTLGKPVVMGRKTWDSLPKKPLPGRRNLVVSRQSDWQAAGAEHAASLQAALALLADEAEIIIMGGAEIYAQAMPMATDLRITEVALTVAGDAFFPPIAPQQWQEVARSRQRSTRDDIGFDFVHYRRLPSGSMDAAPTA</sequence>
<dbReference type="InterPro" id="IPR017925">
    <property type="entry name" value="DHFR_CS"/>
</dbReference>
<evidence type="ECO:0000256" key="3">
    <source>
        <dbReference type="ARBA" id="ARBA00012856"/>
    </source>
</evidence>
<dbReference type="InterPro" id="IPR012259">
    <property type="entry name" value="DHFR"/>
</dbReference>
<dbReference type="GO" id="GO:0046654">
    <property type="term" value="P:tetrahydrofolate biosynthetic process"/>
    <property type="evidence" value="ECO:0007669"/>
    <property type="project" value="UniProtKB-UniPathway"/>
</dbReference>